<gene>
    <name evidence="2" type="ORF">BJ959_000884</name>
</gene>
<sequence length="300" mass="30944">MTDPTASAVLRLDPRRCILWRDPTTLQIGMDPALAVLEGVDGAELRLVDALAVGITRERLEGLAGHLDVPRELVGRMLTRLAPALEPAPQNPASAEPIAVVGHGLGAERVAAVLAESGHPVALMAPGTPLARRTRVGVLVSTHVIDPLEHARWLRRDRPHLPVVFGEVAVTVGPVVIPGETACLRCVEQWRASEDPARTVLATQLWGRPAAAETATTALAAGLAVRGMLRTGPAGASLCIDALTGATASAEWSPHPACGCRELSSRAAPAARRGTGSAPARPASARAAAPTTAPALAGLG</sequence>
<dbReference type="AlphaFoldDB" id="A0A840XL62"/>
<reference evidence="2 3" key="1">
    <citation type="submission" date="2020-08" db="EMBL/GenBank/DDBJ databases">
        <title>Sequencing the genomes of 1000 actinobacteria strains.</title>
        <authorList>
            <person name="Klenk H.-P."/>
        </authorList>
    </citation>
    <scope>NUCLEOTIDE SEQUENCE [LARGE SCALE GENOMIC DNA]</scope>
    <source>
        <strain evidence="2 3">DSM 23889</strain>
    </source>
</reference>
<evidence type="ECO:0000313" key="2">
    <source>
        <dbReference type="EMBL" id="MBB5617388.1"/>
    </source>
</evidence>
<feature type="region of interest" description="Disordered" evidence="1">
    <location>
        <begin position="269"/>
        <end position="300"/>
    </location>
</feature>
<feature type="compositionally biased region" description="Low complexity" evidence="1">
    <location>
        <begin position="274"/>
        <end position="300"/>
    </location>
</feature>
<proteinExistence type="predicted"/>
<name>A0A840XL62_9MICO</name>
<dbReference type="Gene3D" id="3.40.50.720">
    <property type="entry name" value="NAD(P)-binding Rossmann-like Domain"/>
    <property type="match status" value="1"/>
</dbReference>
<dbReference type="NCBIfam" id="TIGR03882">
    <property type="entry name" value="cyclo_dehyd_2"/>
    <property type="match status" value="1"/>
</dbReference>
<evidence type="ECO:0000256" key="1">
    <source>
        <dbReference type="SAM" id="MobiDB-lite"/>
    </source>
</evidence>
<evidence type="ECO:0000313" key="3">
    <source>
        <dbReference type="Proteomes" id="UP000552883"/>
    </source>
</evidence>
<dbReference type="RefSeq" id="WP_165879049.1">
    <property type="nucleotide sequence ID" value="NZ_BAAANZ010000016.1"/>
</dbReference>
<accession>A0A840XL62</accession>
<protein>
    <submittedName>
        <fullName evidence="2">Bacteriocin biosynthesis cyclodehydratase domain-containing protein</fullName>
    </submittedName>
</protein>
<dbReference type="EMBL" id="JACHBS010000001">
    <property type="protein sequence ID" value="MBB5617388.1"/>
    <property type="molecule type" value="Genomic_DNA"/>
</dbReference>
<dbReference type="Proteomes" id="UP000552883">
    <property type="component" value="Unassembled WGS sequence"/>
</dbReference>
<dbReference type="InterPro" id="IPR022291">
    <property type="entry name" value="Bacteriocin_synth_cyclodeHase"/>
</dbReference>
<comment type="caution">
    <text evidence="2">The sequence shown here is derived from an EMBL/GenBank/DDBJ whole genome shotgun (WGS) entry which is preliminary data.</text>
</comment>
<keyword evidence="3" id="KW-1185">Reference proteome</keyword>
<organism evidence="2 3">
    <name type="scientific">Microcella frigidaquae</name>
    <dbReference type="NCBI Taxonomy" id="424758"/>
    <lineage>
        <taxon>Bacteria</taxon>
        <taxon>Bacillati</taxon>
        <taxon>Actinomycetota</taxon>
        <taxon>Actinomycetes</taxon>
        <taxon>Micrococcales</taxon>
        <taxon>Microbacteriaceae</taxon>
        <taxon>Microcella</taxon>
    </lineage>
</organism>